<comment type="caution">
    <text evidence="1">The sequence shown here is derived from an EMBL/GenBank/DDBJ whole genome shotgun (WGS) entry which is preliminary data.</text>
</comment>
<name>A0A2K2H6S9_9BACT</name>
<organism evidence="1 2">
    <name type="scientific">Geothermobacter hydrogeniphilus</name>
    <dbReference type="NCBI Taxonomy" id="1969733"/>
    <lineage>
        <taxon>Bacteria</taxon>
        <taxon>Pseudomonadati</taxon>
        <taxon>Thermodesulfobacteriota</taxon>
        <taxon>Desulfuromonadia</taxon>
        <taxon>Desulfuromonadales</taxon>
        <taxon>Geothermobacteraceae</taxon>
        <taxon>Geothermobacter</taxon>
    </lineage>
</organism>
<dbReference type="EMBL" id="PPFX01000045">
    <property type="protein sequence ID" value="PNU18951.1"/>
    <property type="molecule type" value="Genomic_DNA"/>
</dbReference>
<protein>
    <recommendedName>
        <fullName evidence="3">Helix-turn-helix domain-containing protein</fullName>
    </recommendedName>
</protein>
<reference evidence="1 2" key="1">
    <citation type="journal article" date="2018" name="Genome Announc.">
        <title>Genome Sequence of Geothermobacter sp. HR-1 Iron Reducer from the Loihi Seamount.</title>
        <authorList>
            <person name="Smith H."/>
            <person name="Abuyen K."/>
            <person name="Tremblay J."/>
            <person name="Savalia P."/>
            <person name="Perez-Rodriguez I."/>
            <person name="Emerson D."/>
            <person name="Tully B."/>
            <person name="Amend J."/>
        </authorList>
    </citation>
    <scope>NUCLEOTIDE SEQUENCE [LARGE SCALE GENOMIC DNA]</scope>
    <source>
        <strain evidence="1 2">HR-1</strain>
    </source>
</reference>
<gene>
    <name evidence="1" type="ORF">C2E25_15100</name>
</gene>
<evidence type="ECO:0000313" key="2">
    <source>
        <dbReference type="Proteomes" id="UP000236340"/>
    </source>
</evidence>
<dbReference type="Proteomes" id="UP000236340">
    <property type="component" value="Unassembled WGS sequence"/>
</dbReference>
<evidence type="ECO:0008006" key="3">
    <source>
        <dbReference type="Google" id="ProtNLM"/>
    </source>
</evidence>
<sequence length="80" mass="8698">MTTCIDRMPLAEVAQVLETTELNVLMHIKRGLLDGREEEGGWSVSRESLLIFMARNDGHRKVDLCRSACSQAGGCGGSCS</sequence>
<proteinExistence type="predicted"/>
<dbReference type="AlphaFoldDB" id="A0A2K2H6S9"/>
<accession>A0A2K2H6S9</accession>
<evidence type="ECO:0000313" key="1">
    <source>
        <dbReference type="EMBL" id="PNU18951.1"/>
    </source>
</evidence>
<dbReference type="RefSeq" id="WP_103116555.1">
    <property type="nucleotide sequence ID" value="NZ_PPFX01000045.1"/>
</dbReference>